<dbReference type="EMBL" id="HE573023">
    <property type="protein sequence ID" value="CCC48910.1"/>
    <property type="molecule type" value="Genomic_DNA"/>
</dbReference>
<dbReference type="GO" id="GO:1990114">
    <property type="term" value="P:RNA polymerase II core complex assembly"/>
    <property type="evidence" value="ECO:0007669"/>
    <property type="project" value="TreeGrafter"/>
</dbReference>
<proteinExistence type="inferred from homology"/>
<evidence type="ECO:0000313" key="2">
    <source>
        <dbReference type="EMBL" id="CCC48910.1"/>
    </source>
</evidence>
<dbReference type="PANTHER" id="PTHR12674">
    <property type="entry name" value="PREFOLDIN SUBUNIT 5"/>
    <property type="match status" value="1"/>
</dbReference>
<gene>
    <name evidence="2" type="ORF">TVY486_0702450</name>
</gene>
<dbReference type="InterPro" id="IPR009053">
    <property type="entry name" value="Prefoldin"/>
</dbReference>
<dbReference type="GO" id="GO:1990115">
    <property type="term" value="P:RNA polymerase III assembly"/>
    <property type="evidence" value="ECO:0007669"/>
    <property type="project" value="TreeGrafter"/>
</dbReference>
<dbReference type="GO" id="GO:0016272">
    <property type="term" value="C:prefoldin complex"/>
    <property type="evidence" value="ECO:0007669"/>
    <property type="project" value="InterPro"/>
</dbReference>
<name>G0TY65_TRYVY</name>
<accession>G0TY65</accession>
<dbReference type="Gene3D" id="1.10.287.370">
    <property type="match status" value="1"/>
</dbReference>
<dbReference type="VEuPathDB" id="TriTrypDB:TvY486_0702450"/>
<reference evidence="2" key="1">
    <citation type="journal article" date="2012" name="Proc. Natl. Acad. Sci. U.S.A.">
        <title>Antigenic diversity is generated by distinct evolutionary mechanisms in African trypanosome species.</title>
        <authorList>
            <person name="Jackson A.P."/>
            <person name="Berry A."/>
            <person name="Aslett M."/>
            <person name="Allison H.C."/>
            <person name="Burton P."/>
            <person name="Vavrova-Anderson J."/>
            <person name="Brown R."/>
            <person name="Browne H."/>
            <person name="Corton N."/>
            <person name="Hauser H."/>
            <person name="Gamble J."/>
            <person name="Gilderthorp R."/>
            <person name="Marcello L."/>
            <person name="McQuillan J."/>
            <person name="Otto T.D."/>
            <person name="Quail M.A."/>
            <person name="Sanders M.J."/>
            <person name="van Tonder A."/>
            <person name="Ginger M.L."/>
            <person name="Field M.C."/>
            <person name="Barry J.D."/>
            <person name="Hertz-Fowler C."/>
            <person name="Berriman M."/>
        </authorList>
    </citation>
    <scope>NUCLEOTIDE SEQUENCE</scope>
    <source>
        <strain evidence="2">Y486</strain>
    </source>
</reference>
<evidence type="ECO:0000256" key="1">
    <source>
        <dbReference type="ARBA" id="ARBA00010048"/>
    </source>
</evidence>
<organism evidence="2">
    <name type="scientific">Trypanosoma vivax (strain Y486)</name>
    <dbReference type="NCBI Taxonomy" id="1055687"/>
    <lineage>
        <taxon>Eukaryota</taxon>
        <taxon>Discoba</taxon>
        <taxon>Euglenozoa</taxon>
        <taxon>Kinetoplastea</taxon>
        <taxon>Metakinetoplastina</taxon>
        <taxon>Trypanosomatida</taxon>
        <taxon>Trypanosomatidae</taxon>
        <taxon>Trypanosoma</taxon>
        <taxon>Duttonella</taxon>
    </lineage>
</organism>
<dbReference type="GO" id="GO:0006457">
    <property type="term" value="P:protein folding"/>
    <property type="evidence" value="ECO:0007669"/>
    <property type="project" value="InterPro"/>
</dbReference>
<dbReference type="InterPro" id="IPR004127">
    <property type="entry name" value="Prefoldin_subunit_alpha"/>
</dbReference>
<dbReference type="GO" id="GO:1990113">
    <property type="term" value="P:RNA polymerase I assembly"/>
    <property type="evidence" value="ECO:0007669"/>
    <property type="project" value="TreeGrafter"/>
</dbReference>
<dbReference type="PANTHER" id="PTHR12674:SF2">
    <property type="entry name" value="PREFOLDIN SUBUNIT 5"/>
    <property type="match status" value="1"/>
</dbReference>
<dbReference type="CDD" id="cd23157">
    <property type="entry name" value="Prefoldin_5"/>
    <property type="match status" value="1"/>
</dbReference>
<dbReference type="OMA" id="RNTEQGQ"/>
<dbReference type="Pfam" id="PF02996">
    <property type="entry name" value="Prefoldin"/>
    <property type="match status" value="1"/>
</dbReference>
<dbReference type="GO" id="GO:0005737">
    <property type="term" value="C:cytoplasm"/>
    <property type="evidence" value="ECO:0007669"/>
    <property type="project" value="TreeGrafter"/>
</dbReference>
<dbReference type="SUPFAM" id="SSF46579">
    <property type="entry name" value="Prefoldin"/>
    <property type="match status" value="1"/>
</dbReference>
<sequence length="178" mass="19888">MSGRGESGGGGAINVMQLPLENLVELRKQLQLDVQSLSSAYDGLRDAHGRFVSNREVLDDYKKVCDAARAAEDKCKQEGKDPVECTQEALICMGSALYVMGRIVPNDRVLVDVGTDYFVEKPMDAAAMYFSRRAESVQENMDSVEQMLRVKQMQLGQVLDAIRVRQAQIQQQQQSQQQ</sequence>
<comment type="similarity">
    <text evidence="1">Belongs to the prefoldin subunit alpha family.</text>
</comment>
<dbReference type="InterPro" id="IPR011599">
    <property type="entry name" value="PFD_alpha_archaea"/>
</dbReference>
<dbReference type="NCBIfam" id="TIGR00293">
    <property type="entry name" value="prefoldin subunit alpha"/>
    <property type="match status" value="1"/>
</dbReference>
<dbReference type="AlphaFoldDB" id="G0TY65"/>
<dbReference type="GO" id="GO:0051082">
    <property type="term" value="F:unfolded protein binding"/>
    <property type="evidence" value="ECO:0007669"/>
    <property type="project" value="InterPro"/>
</dbReference>
<protein>
    <submittedName>
        <fullName evidence="2">Putative prefoldin</fullName>
    </submittedName>
</protein>